<reference evidence="4 5" key="1">
    <citation type="submission" date="2016-05" db="EMBL/GenBank/DDBJ databases">
        <title>A degradative enzymes factory behind the ericoid mycorrhizal symbiosis.</title>
        <authorList>
            <consortium name="DOE Joint Genome Institute"/>
            <person name="Martino E."/>
            <person name="Morin E."/>
            <person name="Grelet G."/>
            <person name="Kuo A."/>
            <person name="Kohler A."/>
            <person name="Daghino S."/>
            <person name="Barry K."/>
            <person name="Choi C."/>
            <person name="Cichocki N."/>
            <person name="Clum A."/>
            <person name="Copeland A."/>
            <person name="Hainaut M."/>
            <person name="Haridas S."/>
            <person name="Labutti K."/>
            <person name="Lindquist E."/>
            <person name="Lipzen A."/>
            <person name="Khouja H.-R."/>
            <person name="Murat C."/>
            <person name="Ohm R."/>
            <person name="Olson A."/>
            <person name="Spatafora J."/>
            <person name="Veneault-Fourrey C."/>
            <person name="Henrissat B."/>
            <person name="Grigoriev I."/>
            <person name="Martin F."/>
            <person name="Perotto S."/>
        </authorList>
    </citation>
    <scope>NUCLEOTIDE SEQUENCE [LARGE SCALE GENOMIC DNA]</scope>
    <source>
        <strain evidence="4 5">UAMH 7357</strain>
    </source>
</reference>
<organism evidence="4 5">
    <name type="scientific">Hyaloscypha hepaticicola</name>
    <dbReference type="NCBI Taxonomy" id="2082293"/>
    <lineage>
        <taxon>Eukaryota</taxon>
        <taxon>Fungi</taxon>
        <taxon>Dikarya</taxon>
        <taxon>Ascomycota</taxon>
        <taxon>Pezizomycotina</taxon>
        <taxon>Leotiomycetes</taxon>
        <taxon>Helotiales</taxon>
        <taxon>Hyaloscyphaceae</taxon>
        <taxon>Hyaloscypha</taxon>
    </lineage>
</organism>
<dbReference type="Gene3D" id="3.40.50.720">
    <property type="entry name" value="NAD(P)-binding Rossmann-like Domain"/>
    <property type="match status" value="2"/>
</dbReference>
<evidence type="ECO:0000313" key="5">
    <source>
        <dbReference type="Proteomes" id="UP000235672"/>
    </source>
</evidence>
<accession>A0A2J6Q880</accession>
<name>A0A2J6Q880_9HELO</name>
<dbReference type="GO" id="GO:0016491">
    <property type="term" value="F:oxidoreductase activity"/>
    <property type="evidence" value="ECO:0007669"/>
    <property type="project" value="UniProtKB-KW"/>
</dbReference>
<evidence type="ECO:0000256" key="1">
    <source>
        <dbReference type="ARBA" id="ARBA00022857"/>
    </source>
</evidence>
<dbReference type="EMBL" id="KZ613477">
    <property type="protein sequence ID" value="PMD22445.1"/>
    <property type="molecule type" value="Genomic_DNA"/>
</dbReference>
<gene>
    <name evidence="4" type="ORF">NA56DRAFT_702229</name>
</gene>
<dbReference type="InterPro" id="IPR036291">
    <property type="entry name" value="NAD(P)-bd_dom_sf"/>
</dbReference>
<sequence>MPIQNVLLLGATGETGGSILTGLLDAGHFDIKALIRPSSAQKPEVKDLLKRGVKILVADISSPVEELEQMGIVTAAKQVGIKRFVPCGFATVCPAGAVMRLRDHKEQVLNHIKQLFLPLTFIDVGYWYQFSFPPLPSGKIDKYLPPGMNSKMRGDGTAPNLITDLRDVGRFVARIVADERTLNRYVFAWAEEMTEKEIYSVMEEVSGEKLLVNFVSAQEIEDEVLDARRLFEKEPENQELFGRMSSAEYEYSKYVRTDNRGEYARYLGYLDARELYPDLHPKKFWEFVQDLLDGKVRRPYSGVQ</sequence>
<dbReference type="PANTHER" id="PTHR47706:SF9">
    <property type="entry name" value="NMRA-LIKE DOMAIN-CONTAINING PROTEIN-RELATED"/>
    <property type="match status" value="1"/>
</dbReference>
<keyword evidence="1" id="KW-0521">NADP</keyword>
<dbReference type="PANTHER" id="PTHR47706">
    <property type="entry name" value="NMRA-LIKE FAMILY PROTEIN"/>
    <property type="match status" value="1"/>
</dbReference>
<keyword evidence="2" id="KW-0560">Oxidoreductase</keyword>
<dbReference type="AlphaFoldDB" id="A0A2J6Q880"/>
<dbReference type="SUPFAM" id="SSF51735">
    <property type="entry name" value="NAD(P)-binding Rossmann-fold domains"/>
    <property type="match status" value="1"/>
</dbReference>
<dbReference type="InterPro" id="IPR051609">
    <property type="entry name" value="NmrA/Isoflavone_reductase-like"/>
</dbReference>
<dbReference type="OrthoDB" id="419598at2759"/>
<dbReference type="InterPro" id="IPR008030">
    <property type="entry name" value="NmrA-like"/>
</dbReference>
<dbReference type="Proteomes" id="UP000235672">
    <property type="component" value="Unassembled WGS sequence"/>
</dbReference>
<protein>
    <submittedName>
        <fullName evidence="4">NAD(P)-binding protein</fullName>
    </submittedName>
</protein>
<keyword evidence="5" id="KW-1185">Reference proteome</keyword>
<dbReference type="Pfam" id="PF05368">
    <property type="entry name" value="NmrA"/>
    <property type="match status" value="1"/>
</dbReference>
<feature type="domain" description="NmrA-like" evidence="3">
    <location>
        <begin position="65"/>
        <end position="224"/>
    </location>
</feature>
<evidence type="ECO:0000313" key="4">
    <source>
        <dbReference type="EMBL" id="PMD22445.1"/>
    </source>
</evidence>
<dbReference type="STRING" id="1745343.A0A2J6Q880"/>
<evidence type="ECO:0000256" key="2">
    <source>
        <dbReference type="ARBA" id="ARBA00023002"/>
    </source>
</evidence>
<proteinExistence type="predicted"/>
<evidence type="ECO:0000259" key="3">
    <source>
        <dbReference type="Pfam" id="PF05368"/>
    </source>
</evidence>
<dbReference type="Gene3D" id="3.90.25.10">
    <property type="entry name" value="UDP-galactose 4-epimerase, domain 1"/>
    <property type="match status" value="1"/>
</dbReference>